<name>A0A7X6DU72_9BACT</name>
<evidence type="ECO:0000256" key="1">
    <source>
        <dbReference type="SAM" id="MobiDB-lite"/>
    </source>
</evidence>
<comment type="caution">
    <text evidence="2">The sequence shown here is derived from an EMBL/GenBank/DDBJ whole genome shotgun (WGS) entry which is preliminary data.</text>
</comment>
<sequence length="164" mass="18285">MMLNFVKLADFIPVQGQITFTIRKADSDHLLILLHPLFPEIKNLSGKEKELYEKARQPLSIKATPAELNEKFFGLLEETHEDDGRLHRALSEKREAGNQLIEKLQKEKNEAKKKGEVKPIEEKPASGRGEADDTSSAASSQKESPPSGSTETAEKPQATFNLFA</sequence>
<feature type="region of interest" description="Disordered" evidence="1">
    <location>
        <begin position="81"/>
        <end position="164"/>
    </location>
</feature>
<dbReference type="RefSeq" id="WP_168063447.1">
    <property type="nucleotide sequence ID" value="NZ_VTOW01000007.1"/>
</dbReference>
<dbReference type="Proteomes" id="UP000534783">
    <property type="component" value="Unassembled WGS sequence"/>
</dbReference>
<feature type="compositionally biased region" description="Basic and acidic residues" evidence="1">
    <location>
        <begin position="103"/>
        <end position="131"/>
    </location>
</feature>
<reference evidence="2 3" key="1">
    <citation type="journal article" date="2020" name="Nature">
        <title>Bacterial chemolithoautotrophy via manganese oxidation.</title>
        <authorList>
            <person name="Yu H."/>
            <person name="Leadbetter J.R."/>
        </authorList>
    </citation>
    <scope>NUCLEOTIDE SEQUENCE [LARGE SCALE GENOMIC DNA]</scope>
    <source>
        <strain evidence="2 3">Mn-1</strain>
    </source>
</reference>
<protein>
    <recommendedName>
        <fullName evidence="4">PRTRC system protein E</fullName>
    </recommendedName>
</protein>
<accession>A0A7X6DU72</accession>
<evidence type="ECO:0000313" key="3">
    <source>
        <dbReference type="Proteomes" id="UP000534783"/>
    </source>
</evidence>
<keyword evidence="3" id="KW-1185">Reference proteome</keyword>
<feature type="compositionally biased region" description="Basic and acidic residues" evidence="1">
    <location>
        <begin position="82"/>
        <end position="96"/>
    </location>
</feature>
<proteinExistence type="predicted"/>
<organism evidence="2 3">
    <name type="scientific">Candidatus Manganitrophus noduliformans</name>
    <dbReference type="NCBI Taxonomy" id="2606439"/>
    <lineage>
        <taxon>Bacteria</taxon>
        <taxon>Pseudomonadati</taxon>
        <taxon>Nitrospirota</taxon>
        <taxon>Nitrospiria</taxon>
        <taxon>Candidatus Troglogloeales</taxon>
        <taxon>Candidatus Manganitrophaceae</taxon>
        <taxon>Candidatus Manganitrophus</taxon>
    </lineage>
</organism>
<evidence type="ECO:0000313" key="2">
    <source>
        <dbReference type="EMBL" id="NKE73490.1"/>
    </source>
</evidence>
<evidence type="ECO:0008006" key="4">
    <source>
        <dbReference type="Google" id="ProtNLM"/>
    </source>
</evidence>
<dbReference type="AlphaFoldDB" id="A0A7X6DU72"/>
<gene>
    <name evidence="2" type="ORF">MNODULE_22270</name>
</gene>
<feature type="compositionally biased region" description="Polar residues" evidence="1">
    <location>
        <begin position="134"/>
        <end position="151"/>
    </location>
</feature>
<dbReference type="EMBL" id="VTOW01000007">
    <property type="protein sequence ID" value="NKE73490.1"/>
    <property type="molecule type" value="Genomic_DNA"/>
</dbReference>